<feature type="transmembrane region" description="Helical" evidence="6">
    <location>
        <begin position="41"/>
        <end position="61"/>
    </location>
</feature>
<proteinExistence type="predicted"/>
<gene>
    <name evidence="7" type="ORF">OH136_04655</name>
</gene>
<dbReference type="InterPro" id="IPR001123">
    <property type="entry name" value="LeuE-type"/>
</dbReference>
<evidence type="ECO:0000313" key="8">
    <source>
        <dbReference type="Proteomes" id="UP001208041"/>
    </source>
</evidence>
<name>A0AAE3IX97_9RHOB</name>
<dbReference type="PANTHER" id="PTHR30086">
    <property type="entry name" value="ARGININE EXPORTER PROTEIN ARGO"/>
    <property type="match status" value="1"/>
</dbReference>
<evidence type="ECO:0000256" key="5">
    <source>
        <dbReference type="ARBA" id="ARBA00023136"/>
    </source>
</evidence>
<evidence type="ECO:0000256" key="2">
    <source>
        <dbReference type="ARBA" id="ARBA00022475"/>
    </source>
</evidence>
<protein>
    <submittedName>
        <fullName evidence="7">LysE family translocator</fullName>
    </submittedName>
</protein>
<organism evidence="7 8">
    <name type="scientific">Halocynthiibacter halioticoli</name>
    <dbReference type="NCBI Taxonomy" id="2986804"/>
    <lineage>
        <taxon>Bacteria</taxon>
        <taxon>Pseudomonadati</taxon>
        <taxon>Pseudomonadota</taxon>
        <taxon>Alphaproteobacteria</taxon>
        <taxon>Rhodobacterales</taxon>
        <taxon>Paracoccaceae</taxon>
        <taxon>Halocynthiibacter</taxon>
    </lineage>
</organism>
<dbReference type="Proteomes" id="UP001208041">
    <property type="component" value="Unassembled WGS sequence"/>
</dbReference>
<dbReference type="GO" id="GO:0033228">
    <property type="term" value="P:cysteine export across plasma membrane"/>
    <property type="evidence" value="ECO:0007669"/>
    <property type="project" value="TreeGrafter"/>
</dbReference>
<dbReference type="GO" id="GO:0015171">
    <property type="term" value="F:amino acid transmembrane transporter activity"/>
    <property type="evidence" value="ECO:0007669"/>
    <property type="project" value="TreeGrafter"/>
</dbReference>
<keyword evidence="5 6" id="KW-0472">Membrane</keyword>
<dbReference type="PANTHER" id="PTHR30086:SF20">
    <property type="entry name" value="ARGININE EXPORTER PROTEIN ARGO-RELATED"/>
    <property type="match status" value="1"/>
</dbReference>
<feature type="transmembrane region" description="Helical" evidence="6">
    <location>
        <begin position="141"/>
        <end position="166"/>
    </location>
</feature>
<keyword evidence="8" id="KW-1185">Reference proteome</keyword>
<keyword evidence="4 6" id="KW-1133">Transmembrane helix</keyword>
<feature type="transmembrane region" description="Helical" evidence="6">
    <location>
        <begin position="73"/>
        <end position="94"/>
    </location>
</feature>
<dbReference type="AlphaFoldDB" id="A0AAE3IX97"/>
<feature type="transmembrane region" description="Helical" evidence="6">
    <location>
        <begin position="178"/>
        <end position="195"/>
    </location>
</feature>
<keyword evidence="2" id="KW-1003">Cell membrane</keyword>
<comment type="subcellular location">
    <subcellularLocation>
        <location evidence="1">Cell membrane</location>
        <topology evidence="1">Multi-pass membrane protein</topology>
    </subcellularLocation>
</comment>
<dbReference type="EMBL" id="JAOYFC010000001">
    <property type="protein sequence ID" value="MCV6823840.1"/>
    <property type="molecule type" value="Genomic_DNA"/>
</dbReference>
<evidence type="ECO:0000256" key="1">
    <source>
        <dbReference type="ARBA" id="ARBA00004651"/>
    </source>
</evidence>
<dbReference type="Pfam" id="PF01810">
    <property type="entry name" value="LysE"/>
    <property type="match status" value="1"/>
</dbReference>
<accession>A0AAE3IX97</accession>
<evidence type="ECO:0000256" key="3">
    <source>
        <dbReference type="ARBA" id="ARBA00022692"/>
    </source>
</evidence>
<dbReference type="RefSeq" id="WP_263952672.1">
    <property type="nucleotide sequence ID" value="NZ_JAOYFC010000001.1"/>
</dbReference>
<evidence type="ECO:0000256" key="6">
    <source>
        <dbReference type="SAM" id="Phobius"/>
    </source>
</evidence>
<reference evidence="7" key="1">
    <citation type="submission" date="2022-10" db="EMBL/GenBank/DDBJ databases">
        <authorList>
            <person name="Yue Y."/>
        </authorList>
    </citation>
    <scope>NUCLEOTIDE SEQUENCE</scope>
    <source>
        <strain evidence="7">Z654</strain>
    </source>
</reference>
<dbReference type="GO" id="GO:0005886">
    <property type="term" value="C:plasma membrane"/>
    <property type="evidence" value="ECO:0007669"/>
    <property type="project" value="UniProtKB-SubCell"/>
</dbReference>
<evidence type="ECO:0000256" key="4">
    <source>
        <dbReference type="ARBA" id="ARBA00022989"/>
    </source>
</evidence>
<sequence length="199" mass="21038">MSAELLQALVVFAFTMSITPGPNNLMLMASGANFGLLRTVPHALGVGSGFVIMAIVVGAGLSRVFEAFPATQIALKVASVCFMLFLAFKIATAAPPKDGEARSTPISFMQAVLFQWMNPKAIIMAVSAMSLYAPDGSLRSVVLVALVFGAVNLPSVSCWALVGVQLRRILSNPARMRVFNGVMAVLLLASLYPVVTAEF</sequence>
<evidence type="ECO:0000313" key="7">
    <source>
        <dbReference type="EMBL" id="MCV6823840.1"/>
    </source>
</evidence>
<keyword evidence="3 6" id="KW-0812">Transmembrane</keyword>
<comment type="caution">
    <text evidence="7">The sequence shown here is derived from an EMBL/GenBank/DDBJ whole genome shotgun (WGS) entry which is preliminary data.</text>
</comment>